<evidence type="ECO:0000256" key="4">
    <source>
        <dbReference type="ARBA" id="ARBA00023136"/>
    </source>
</evidence>
<dbReference type="Proteomes" id="UP001501599">
    <property type="component" value="Unassembled WGS sequence"/>
</dbReference>
<evidence type="ECO:0000256" key="2">
    <source>
        <dbReference type="ARBA" id="ARBA00022692"/>
    </source>
</evidence>
<gene>
    <name evidence="8" type="ORF">GCM10009846_05710</name>
</gene>
<evidence type="ECO:0000256" key="1">
    <source>
        <dbReference type="ARBA" id="ARBA00004141"/>
    </source>
</evidence>
<reference evidence="8 9" key="1">
    <citation type="journal article" date="2019" name="Int. J. Syst. Evol. Microbiol.">
        <title>The Global Catalogue of Microorganisms (GCM) 10K type strain sequencing project: providing services to taxonomists for standard genome sequencing and annotation.</title>
        <authorList>
            <consortium name="The Broad Institute Genomics Platform"/>
            <consortium name="The Broad Institute Genome Sequencing Center for Infectious Disease"/>
            <person name="Wu L."/>
            <person name="Ma J."/>
        </authorList>
    </citation>
    <scope>NUCLEOTIDE SEQUENCE [LARGE SCALE GENOMIC DNA]</scope>
    <source>
        <strain evidence="8 9">JCM 16026</strain>
    </source>
</reference>
<feature type="transmembrane region" description="Helical" evidence="6">
    <location>
        <begin position="161"/>
        <end position="182"/>
    </location>
</feature>
<feature type="transmembrane region" description="Helical" evidence="6">
    <location>
        <begin position="127"/>
        <end position="149"/>
    </location>
</feature>
<comment type="subcellular location">
    <subcellularLocation>
        <location evidence="6">Cell membrane</location>
        <topology evidence="6">Multi-pass membrane protein</topology>
    </subcellularLocation>
    <subcellularLocation>
        <location evidence="1">Membrane</location>
        <topology evidence="1">Multi-pass membrane protein</topology>
    </subcellularLocation>
</comment>
<keyword evidence="9" id="KW-1185">Reference proteome</keyword>
<dbReference type="EMBL" id="BAAAQT010000005">
    <property type="protein sequence ID" value="GAA2171544.1"/>
    <property type="molecule type" value="Genomic_DNA"/>
</dbReference>
<dbReference type="PANTHER" id="PTHR43229:SF2">
    <property type="entry name" value="NODULATION PROTEIN J"/>
    <property type="match status" value="1"/>
</dbReference>
<dbReference type="InterPro" id="IPR051784">
    <property type="entry name" value="Nod_factor_ABC_transporter"/>
</dbReference>
<evidence type="ECO:0000256" key="5">
    <source>
        <dbReference type="ARBA" id="ARBA00023251"/>
    </source>
</evidence>
<dbReference type="RefSeq" id="WP_344340108.1">
    <property type="nucleotide sequence ID" value="NZ_BAAAQT010000005.1"/>
</dbReference>
<proteinExistence type="inferred from homology"/>
<evidence type="ECO:0000313" key="9">
    <source>
        <dbReference type="Proteomes" id="UP001501599"/>
    </source>
</evidence>
<evidence type="ECO:0000256" key="3">
    <source>
        <dbReference type="ARBA" id="ARBA00022989"/>
    </source>
</evidence>
<dbReference type="PRINTS" id="PR00164">
    <property type="entry name" value="ABC2TRNSPORT"/>
</dbReference>
<feature type="transmembrane region" description="Helical" evidence="6">
    <location>
        <begin position="194"/>
        <end position="212"/>
    </location>
</feature>
<evidence type="ECO:0000256" key="6">
    <source>
        <dbReference type="RuleBase" id="RU361157"/>
    </source>
</evidence>
<dbReference type="PIRSF" id="PIRSF006648">
    <property type="entry name" value="DrrB"/>
    <property type="match status" value="1"/>
</dbReference>
<dbReference type="InterPro" id="IPR000412">
    <property type="entry name" value="ABC_2_transport"/>
</dbReference>
<keyword evidence="4 6" id="KW-0472">Membrane</keyword>
<comment type="similarity">
    <text evidence="6">Belongs to the ABC-2 integral membrane protein family.</text>
</comment>
<feature type="transmembrane region" description="Helical" evidence="6">
    <location>
        <begin position="42"/>
        <end position="67"/>
    </location>
</feature>
<feature type="domain" description="ABC transmembrane type-2" evidence="7">
    <location>
        <begin position="43"/>
        <end position="272"/>
    </location>
</feature>
<dbReference type="PROSITE" id="PS51012">
    <property type="entry name" value="ABC_TM2"/>
    <property type="match status" value="1"/>
</dbReference>
<feature type="transmembrane region" description="Helical" evidence="6">
    <location>
        <begin position="79"/>
        <end position="106"/>
    </location>
</feature>
<keyword evidence="2 6" id="KW-0812">Transmembrane</keyword>
<dbReference type="InterPro" id="IPR047817">
    <property type="entry name" value="ABC2_TM_bact-type"/>
</dbReference>
<protein>
    <recommendedName>
        <fullName evidence="6">Transport permease protein</fullName>
    </recommendedName>
</protein>
<dbReference type="Pfam" id="PF01061">
    <property type="entry name" value="ABC2_membrane"/>
    <property type="match status" value="1"/>
</dbReference>
<organism evidence="8 9">
    <name type="scientific">Agrococcus versicolor</name>
    <dbReference type="NCBI Taxonomy" id="501482"/>
    <lineage>
        <taxon>Bacteria</taxon>
        <taxon>Bacillati</taxon>
        <taxon>Actinomycetota</taxon>
        <taxon>Actinomycetes</taxon>
        <taxon>Micrococcales</taxon>
        <taxon>Microbacteriaceae</taxon>
        <taxon>Agrococcus</taxon>
    </lineage>
</organism>
<dbReference type="InterPro" id="IPR013525">
    <property type="entry name" value="ABC2_TM"/>
</dbReference>
<accession>A0ABN3AKF0</accession>
<keyword evidence="6" id="KW-0813">Transport</keyword>
<sequence>MTVHASEPLLTQRPRGPLSSIYSGNARAVIGRGMHVMRRNNLTVVVSGFFEPIFYLLSMGIGLGTLIGVLEYRGVEVPYAAYIAPALMAVSAMNGAVFDSTMNVFFKMHYGRLYDGMLSTSLGPLDVALGEIFMALFRGFLYACGFMAVTTIMGLNLSPTALLAIPAAVLIAFAFASLGMAVTSYMKTFQHLDYVYFVMMPMFLLSATFFPIEVYPQAVQWIIMAMPLWHGVDMMRQLTLGVLDWSLAIHVAYLAVMSVLGILFTTSRLRALFLR</sequence>
<evidence type="ECO:0000313" key="8">
    <source>
        <dbReference type="EMBL" id="GAA2171544.1"/>
    </source>
</evidence>
<keyword evidence="6" id="KW-1003">Cell membrane</keyword>
<name>A0ABN3AKF0_9MICO</name>
<keyword evidence="3 6" id="KW-1133">Transmembrane helix</keyword>
<feature type="transmembrane region" description="Helical" evidence="6">
    <location>
        <begin position="247"/>
        <end position="266"/>
    </location>
</feature>
<evidence type="ECO:0000259" key="7">
    <source>
        <dbReference type="PROSITE" id="PS51012"/>
    </source>
</evidence>
<dbReference type="PANTHER" id="PTHR43229">
    <property type="entry name" value="NODULATION PROTEIN J"/>
    <property type="match status" value="1"/>
</dbReference>
<comment type="caution">
    <text evidence="8">The sequence shown here is derived from an EMBL/GenBank/DDBJ whole genome shotgun (WGS) entry which is preliminary data.</text>
</comment>
<keyword evidence="5" id="KW-0046">Antibiotic resistance</keyword>